<keyword evidence="2" id="KW-1185">Reference proteome</keyword>
<gene>
    <name evidence="1" type="ORF">WA026_010615</name>
</gene>
<name>A0AAW1V5K7_9CUCU</name>
<organism evidence="1 2">
    <name type="scientific">Henosepilachna vigintioctopunctata</name>
    <dbReference type="NCBI Taxonomy" id="420089"/>
    <lineage>
        <taxon>Eukaryota</taxon>
        <taxon>Metazoa</taxon>
        <taxon>Ecdysozoa</taxon>
        <taxon>Arthropoda</taxon>
        <taxon>Hexapoda</taxon>
        <taxon>Insecta</taxon>
        <taxon>Pterygota</taxon>
        <taxon>Neoptera</taxon>
        <taxon>Endopterygota</taxon>
        <taxon>Coleoptera</taxon>
        <taxon>Polyphaga</taxon>
        <taxon>Cucujiformia</taxon>
        <taxon>Coccinelloidea</taxon>
        <taxon>Coccinellidae</taxon>
        <taxon>Epilachninae</taxon>
        <taxon>Epilachnini</taxon>
        <taxon>Henosepilachna</taxon>
    </lineage>
</organism>
<dbReference type="Proteomes" id="UP001431783">
    <property type="component" value="Unassembled WGS sequence"/>
</dbReference>
<dbReference type="EMBL" id="JARQZJ010000125">
    <property type="protein sequence ID" value="KAK9890539.1"/>
    <property type="molecule type" value="Genomic_DNA"/>
</dbReference>
<protein>
    <submittedName>
        <fullName evidence="1">Uncharacterized protein</fullName>
    </submittedName>
</protein>
<evidence type="ECO:0000313" key="1">
    <source>
        <dbReference type="EMBL" id="KAK9890539.1"/>
    </source>
</evidence>
<comment type="caution">
    <text evidence="1">The sequence shown here is derived from an EMBL/GenBank/DDBJ whole genome shotgun (WGS) entry which is preliminary data.</text>
</comment>
<evidence type="ECO:0000313" key="2">
    <source>
        <dbReference type="Proteomes" id="UP001431783"/>
    </source>
</evidence>
<reference evidence="1 2" key="1">
    <citation type="submission" date="2023-03" db="EMBL/GenBank/DDBJ databases">
        <title>Genome insight into feeding habits of ladybird beetles.</title>
        <authorList>
            <person name="Li H.-S."/>
            <person name="Huang Y.-H."/>
            <person name="Pang H."/>
        </authorList>
    </citation>
    <scope>NUCLEOTIDE SEQUENCE [LARGE SCALE GENOMIC DNA]</scope>
    <source>
        <strain evidence="1">SYSU_2023b</strain>
        <tissue evidence="1">Whole body</tissue>
    </source>
</reference>
<proteinExistence type="predicted"/>
<sequence length="102" mass="12086">MQNKHLLSDKRSTLFRLWPFAKTPGFISSFKDGTNDSFRVGYTKQSVKSRRTVFRWEMCSIVLRIVEAIKWREKGRAFIFSEVAMLMDFLERPLVFDEEVSN</sequence>
<accession>A0AAW1V5K7</accession>
<dbReference type="AlphaFoldDB" id="A0AAW1V5K7"/>